<keyword evidence="2" id="KW-1185">Reference proteome</keyword>
<dbReference type="KEGG" id="sedi:EBB79_17300"/>
<gene>
    <name evidence="1" type="ORF">EBB79_17300</name>
</gene>
<name>A0A3T0N658_9RHOB</name>
<organism evidence="1 2">
    <name type="scientific">Parasedimentitalea marina</name>
    <dbReference type="NCBI Taxonomy" id="2483033"/>
    <lineage>
        <taxon>Bacteria</taxon>
        <taxon>Pseudomonadati</taxon>
        <taxon>Pseudomonadota</taxon>
        <taxon>Alphaproteobacteria</taxon>
        <taxon>Rhodobacterales</taxon>
        <taxon>Paracoccaceae</taxon>
        <taxon>Parasedimentitalea</taxon>
    </lineage>
</organism>
<protein>
    <submittedName>
        <fullName evidence="1">DNA topology modulation protein FlaR</fullName>
    </submittedName>
</protein>
<dbReference type="Gene3D" id="3.40.50.300">
    <property type="entry name" value="P-loop containing nucleotide triphosphate hydrolases"/>
    <property type="match status" value="1"/>
</dbReference>
<dbReference type="InterPro" id="IPR027417">
    <property type="entry name" value="P-loop_NTPase"/>
</dbReference>
<proteinExistence type="predicted"/>
<dbReference type="PANTHER" id="PTHR37816:SF2">
    <property type="entry name" value="DNA TOPOLOGY MODULATION PROTEIN FLAR-RELATED PROTEIN"/>
    <property type="match status" value="1"/>
</dbReference>
<reference evidence="1 2" key="1">
    <citation type="submission" date="2018-10" db="EMBL/GenBank/DDBJ databases">
        <title>Parasedimentitalea marina sp. nov., a psychrophilic bacterium isolated from deep seawater of the New Britain Trench.</title>
        <authorList>
            <person name="Cao J."/>
        </authorList>
    </citation>
    <scope>NUCLEOTIDE SEQUENCE [LARGE SCALE GENOMIC DNA]</scope>
    <source>
        <strain evidence="1 2">W43</strain>
    </source>
</reference>
<accession>A0A3T0N658</accession>
<evidence type="ECO:0000313" key="1">
    <source>
        <dbReference type="EMBL" id="AZV79449.1"/>
    </source>
</evidence>
<dbReference type="PANTHER" id="PTHR37816">
    <property type="entry name" value="YALI0E33011P"/>
    <property type="match status" value="1"/>
</dbReference>
<dbReference type="Proteomes" id="UP000283063">
    <property type="component" value="Chromosome"/>
</dbReference>
<sequence>MQRLIITGANGVGKSHLAARLAIIRPEIPIVSFDSLKLKTDWQQRPRPEIISSLDDKLKGDAWILEGGPSMLPQAIARADSLVWLDPSEVVRAWRLTIRPWRSIGKTRPELPPGNDDWPIQQYRFAIRSLKNKSKFQSYFSDVFQNTEHLEKWHCRDAKSIEGLVGKWLGSAP</sequence>
<dbReference type="SUPFAM" id="SSF52540">
    <property type="entry name" value="P-loop containing nucleoside triphosphate hydrolases"/>
    <property type="match status" value="1"/>
</dbReference>
<dbReference type="AlphaFoldDB" id="A0A3T0N658"/>
<dbReference type="InterPro" id="IPR052922">
    <property type="entry name" value="Cytidylate_Kinase-2"/>
</dbReference>
<dbReference type="OrthoDB" id="7210594at2"/>
<dbReference type="EMBL" id="CP033219">
    <property type="protein sequence ID" value="AZV79449.1"/>
    <property type="molecule type" value="Genomic_DNA"/>
</dbReference>
<evidence type="ECO:0000313" key="2">
    <source>
        <dbReference type="Proteomes" id="UP000283063"/>
    </source>
</evidence>